<protein>
    <submittedName>
        <fullName evidence="1">Uncharacterized protein</fullName>
    </submittedName>
</protein>
<sequence>MCLLVLVFSNFERSTKEQSSPRMRFKRAEGCLTGRKAVDCITRRELHMSLLYLYLYINISINTDTNSTRPAELMNNHHGVLNRYRISIGLTSAQGTTIATTQY</sequence>
<reference evidence="1 2" key="1">
    <citation type="submission" date="2019-10" db="EMBL/GenBank/DDBJ databases">
        <authorList>
            <person name="Palmer J.M."/>
        </authorList>
    </citation>
    <scope>NUCLEOTIDE SEQUENCE [LARGE SCALE GENOMIC DNA]</scope>
    <source>
        <strain evidence="1 2">TWF506</strain>
    </source>
</reference>
<evidence type="ECO:0000313" key="1">
    <source>
        <dbReference type="EMBL" id="KAK6520414.1"/>
    </source>
</evidence>
<dbReference type="EMBL" id="JAVHJM010000001">
    <property type="protein sequence ID" value="KAK6520414.1"/>
    <property type="molecule type" value="Genomic_DNA"/>
</dbReference>
<proteinExistence type="predicted"/>
<name>A0AAN8NRF7_9PEZI</name>
<dbReference type="Proteomes" id="UP001307849">
    <property type="component" value="Unassembled WGS sequence"/>
</dbReference>
<gene>
    <name evidence="1" type="ORF">TWF506_000675</name>
</gene>
<comment type="caution">
    <text evidence="1">The sequence shown here is derived from an EMBL/GenBank/DDBJ whole genome shotgun (WGS) entry which is preliminary data.</text>
</comment>
<accession>A0AAN8NRF7</accession>
<evidence type="ECO:0000313" key="2">
    <source>
        <dbReference type="Proteomes" id="UP001307849"/>
    </source>
</evidence>
<organism evidence="1 2">
    <name type="scientific">Arthrobotrys conoides</name>
    <dbReference type="NCBI Taxonomy" id="74498"/>
    <lineage>
        <taxon>Eukaryota</taxon>
        <taxon>Fungi</taxon>
        <taxon>Dikarya</taxon>
        <taxon>Ascomycota</taxon>
        <taxon>Pezizomycotina</taxon>
        <taxon>Orbiliomycetes</taxon>
        <taxon>Orbiliales</taxon>
        <taxon>Orbiliaceae</taxon>
        <taxon>Arthrobotrys</taxon>
    </lineage>
</organism>
<dbReference type="AlphaFoldDB" id="A0AAN8NRF7"/>
<keyword evidence="2" id="KW-1185">Reference proteome</keyword>